<dbReference type="Pfam" id="PF13545">
    <property type="entry name" value="HTH_Crp_2"/>
    <property type="match status" value="1"/>
</dbReference>
<dbReference type="PROSITE" id="PS00042">
    <property type="entry name" value="HTH_CRP_1"/>
    <property type="match status" value="1"/>
</dbReference>
<dbReference type="InterPro" id="IPR036388">
    <property type="entry name" value="WH-like_DNA-bd_sf"/>
</dbReference>
<dbReference type="InterPro" id="IPR036390">
    <property type="entry name" value="WH_DNA-bd_sf"/>
</dbReference>
<dbReference type="SUPFAM" id="SSF51206">
    <property type="entry name" value="cAMP-binding domain-like"/>
    <property type="match status" value="1"/>
</dbReference>
<keyword evidence="3" id="KW-0804">Transcription</keyword>
<dbReference type="InterPro" id="IPR014710">
    <property type="entry name" value="RmlC-like_jellyroll"/>
</dbReference>
<dbReference type="InterPro" id="IPR018490">
    <property type="entry name" value="cNMP-bd_dom_sf"/>
</dbReference>
<dbReference type="Proteomes" id="UP000626026">
    <property type="component" value="Unassembled WGS sequence"/>
</dbReference>
<keyword evidence="2" id="KW-0238">DNA-binding</keyword>
<sequence>MPTAEACAVCEARPFSICAPLSTAELAELDRFSTTLHLPAGATFVHEGDPADHCFNITAGSAKIYKLLPDGRRQVIGFLFTGDFLGTATRGPYGISAEAMTPLSLCRFERTSFRAVLSRLPALEHALLDRTADELEAAREQMLLLGRKAARERVASFLLSLSRRAVRLGRVADPVQLPMGRTDIADYLGLTTETVSRVLTQLRTEGMIRLNGTSEVHLTRRAALESLCEGA</sequence>
<accession>A0ABR7RG28</accession>
<dbReference type="CDD" id="cd00092">
    <property type="entry name" value="HTH_CRP"/>
    <property type="match status" value="1"/>
</dbReference>
<gene>
    <name evidence="6" type="ORF">IBL26_01450</name>
</gene>
<comment type="caution">
    <text evidence="6">The sequence shown here is derived from an EMBL/GenBank/DDBJ whole genome shotgun (WGS) entry which is preliminary data.</text>
</comment>
<evidence type="ECO:0000256" key="3">
    <source>
        <dbReference type="ARBA" id="ARBA00023163"/>
    </source>
</evidence>
<feature type="domain" description="Cyclic nucleotide-binding" evidence="4">
    <location>
        <begin position="17"/>
        <end position="134"/>
    </location>
</feature>
<evidence type="ECO:0000259" key="5">
    <source>
        <dbReference type="PROSITE" id="PS51063"/>
    </source>
</evidence>
<protein>
    <submittedName>
        <fullName evidence="6">Helix-turn-helix domain-containing protein</fullName>
    </submittedName>
</protein>
<proteinExistence type="predicted"/>
<reference evidence="6 7" key="1">
    <citation type="journal article" date="2013" name="Int. J. Syst. Evol. Microbiol.">
        <title>Roseomonas aerophila sp. nov., isolated from air.</title>
        <authorList>
            <person name="Kim S.J."/>
            <person name="Weon H.Y."/>
            <person name="Ahn J.H."/>
            <person name="Hong S.B."/>
            <person name="Seok S.J."/>
            <person name="Whang K.S."/>
            <person name="Kwon S.W."/>
        </authorList>
    </citation>
    <scope>NUCLEOTIDE SEQUENCE [LARGE SCALE GENOMIC DNA]</scope>
    <source>
        <strain evidence="6 7">NBRC 108923</strain>
    </source>
</reference>
<dbReference type="SUPFAM" id="SSF46785">
    <property type="entry name" value="Winged helix' DNA-binding domain"/>
    <property type="match status" value="1"/>
</dbReference>
<keyword evidence="1" id="KW-0805">Transcription regulation</keyword>
<evidence type="ECO:0000259" key="4">
    <source>
        <dbReference type="PROSITE" id="PS50042"/>
    </source>
</evidence>
<organism evidence="6 7">
    <name type="scientific">Teichococcus aerophilus</name>
    <dbReference type="NCBI Taxonomy" id="1224513"/>
    <lineage>
        <taxon>Bacteria</taxon>
        <taxon>Pseudomonadati</taxon>
        <taxon>Pseudomonadota</taxon>
        <taxon>Alphaproteobacteria</taxon>
        <taxon>Acetobacterales</taxon>
        <taxon>Roseomonadaceae</taxon>
        <taxon>Roseomonas</taxon>
    </lineage>
</organism>
<dbReference type="Gene3D" id="2.60.120.10">
    <property type="entry name" value="Jelly Rolls"/>
    <property type="match status" value="1"/>
</dbReference>
<evidence type="ECO:0000313" key="6">
    <source>
        <dbReference type="EMBL" id="MBC9205485.1"/>
    </source>
</evidence>
<dbReference type="InterPro" id="IPR000595">
    <property type="entry name" value="cNMP-bd_dom"/>
</dbReference>
<dbReference type="PANTHER" id="PTHR24567">
    <property type="entry name" value="CRP FAMILY TRANSCRIPTIONAL REGULATORY PROTEIN"/>
    <property type="match status" value="1"/>
</dbReference>
<dbReference type="InterPro" id="IPR012318">
    <property type="entry name" value="HTH_CRP"/>
</dbReference>
<evidence type="ECO:0000256" key="2">
    <source>
        <dbReference type="ARBA" id="ARBA00023125"/>
    </source>
</evidence>
<evidence type="ECO:0000256" key="1">
    <source>
        <dbReference type="ARBA" id="ARBA00023015"/>
    </source>
</evidence>
<dbReference type="SMART" id="SM00419">
    <property type="entry name" value="HTH_CRP"/>
    <property type="match status" value="1"/>
</dbReference>
<dbReference type="InterPro" id="IPR018335">
    <property type="entry name" value="Tscrpt_reg_HTH_Crp-type_CS"/>
</dbReference>
<dbReference type="Gene3D" id="1.10.10.10">
    <property type="entry name" value="Winged helix-like DNA-binding domain superfamily/Winged helix DNA-binding domain"/>
    <property type="match status" value="1"/>
</dbReference>
<dbReference type="PRINTS" id="PR00034">
    <property type="entry name" value="HTHCRP"/>
</dbReference>
<dbReference type="PROSITE" id="PS50042">
    <property type="entry name" value="CNMP_BINDING_3"/>
    <property type="match status" value="1"/>
</dbReference>
<dbReference type="CDD" id="cd00038">
    <property type="entry name" value="CAP_ED"/>
    <property type="match status" value="1"/>
</dbReference>
<dbReference type="PANTHER" id="PTHR24567:SF75">
    <property type="entry name" value="FUMARATE AND NITRATE REDUCTION REGULATORY PROTEIN"/>
    <property type="match status" value="1"/>
</dbReference>
<dbReference type="Pfam" id="PF00027">
    <property type="entry name" value="cNMP_binding"/>
    <property type="match status" value="1"/>
</dbReference>
<dbReference type="PROSITE" id="PS51063">
    <property type="entry name" value="HTH_CRP_2"/>
    <property type="match status" value="1"/>
</dbReference>
<evidence type="ECO:0000313" key="7">
    <source>
        <dbReference type="Proteomes" id="UP000626026"/>
    </source>
</evidence>
<keyword evidence="7" id="KW-1185">Reference proteome</keyword>
<dbReference type="EMBL" id="JACTVA010000002">
    <property type="protein sequence ID" value="MBC9205485.1"/>
    <property type="molecule type" value="Genomic_DNA"/>
</dbReference>
<dbReference type="InterPro" id="IPR050397">
    <property type="entry name" value="Env_Response_Regulators"/>
</dbReference>
<dbReference type="SMART" id="SM00100">
    <property type="entry name" value="cNMP"/>
    <property type="match status" value="1"/>
</dbReference>
<name>A0ABR7RG28_9PROT</name>
<feature type="domain" description="HTH crp-type" evidence="5">
    <location>
        <begin position="148"/>
        <end position="222"/>
    </location>
</feature>